<name>A0A9X2JAX5_9SPHI</name>
<evidence type="ECO:0000313" key="6">
    <source>
        <dbReference type="Proteomes" id="UP001155182"/>
    </source>
</evidence>
<organism evidence="5 6">
    <name type="scientific">Solitalea agri</name>
    <dbReference type="NCBI Taxonomy" id="2953739"/>
    <lineage>
        <taxon>Bacteria</taxon>
        <taxon>Pseudomonadati</taxon>
        <taxon>Bacteroidota</taxon>
        <taxon>Sphingobacteriia</taxon>
        <taxon>Sphingobacteriales</taxon>
        <taxon>Sphingobacteriaceae</taxon>
        <taxon>Solitalea</taxon>
    </lineage>
</organism>
<evidence type="ECO:0000313" key="5">
    <source>
        <dbReference type="EMBL" id="MCO4291892.1"/>
    </source>
</evidence>
<feature type="domain" description="DUF5117" evidence="3">
    <location>
        <begin position="95"/>
        <end position="280"/>
    </location>
</feature>
<evidence type="ECO:0000259" key="2">
    <source>
        <dbReference type="Pfam" id="PF16313"/>
    </source>
</evidence>
<accession>A0A9X2JAX5</accession>
<dbReference type="InterPro" id="IPR034032">
    <property type="entry name" value="Zn_MMP-like_bac"/>
</dbReference>
<proteinExistence type="predicted"/>
<protein>
    <submittedName>
        <fullName evidence="5">Zinc-dependent metalloprotease</fullName>
    </submittedName>
</protein>
<dbReference type="PANTHER" id="PTHR38478:SF1">
    <property type="entry name" value="ZINC DEPENDENT METALLOPROTEASE DOMAIN LIPOPROTEIN"/>
    <property type="match status" value="1"/>
</dbReference>
<dbReference type="PANTHER" id="PTHR38478">
    <property type="entry name" value="PEPTIDASE M1A AND M12B"/>
    <property type="match status" value="1"/>
</dbReference>
<feature type="domain" description="DUF5118" evidence="4">
    <location>
        <begin position="38"/>
        <end position="86"/>
    </location>
</feature>
<dbReference type="InterPro" id="IPR033413">
    <property type="entry name" value="DUF5117"/>
</dbReference>
<keyword evidence="1" id="KW-0732">Signal</keyword>
<dbReference type="Pfam" id="PF17162">
    <property type="entry name" value="DUF5118"/>
    <property type="match status" value="1"/>
</dbReference>
<feature type="signal peptide" evidence="1">
    <location>
        <begin position="1"/>
        <end position="21"/>
    </location>
</feature>
<dbReference type="RefSeq" id="WP_252586128.1">
    <property type="nucleotide sequence ID" value="NZ_JAMWYS010000009.1"/>
</dbReference>
<reference evidence="5" key="1">
    <citation type="submission" date="2022-06" db="EMBL/GenBank/DDBJ databases">
        <title>Solitalea sp. MAHUQ-68 isolated from rhizospheric soil.</title>
        <authorList>
            <person name="Huq M.A."/>
        </authorList>
    </citation>
    <scope>NUCLEOTIDE SEQUENCE</scope>
    <source>
        <strain evidence="5">MAHUQ-68</strain>
    </source>
</reference>
<feature type="chain" id="PRO_5040999324" evidence="1">
    <location>
        <begin position="22"/>
        <end position="818"/>
    </location>
</feature>
<comment type="caution">
    <text evidence="5">The sequence shown here is derived from an EMBL/GenBank/DDBJ whole genome shotgun (WGS) entry which is preliminary data.</text>
</comment>
<dbReference type="AlphaFoldDB" id="A0A9X2JAX5"/>
<dbReference type="InterPro" id="IPR033428">
    <property type="entry name" value="DUF5118"/>
</dbReference>
<dbReference type="EMBL" id="JAMWYS010000009">
    <property type="protein sequence ID" value="MCO4291892.1"/>
    <property type="molecule type" value="Genomic_DNA"/>
</dbReference>
<keyword evidence="5" id="KW-0378">Hydrolase</keyword>
<keyword evidence="5" id="KW-0645">Protease</keyword>
<dbReference type="SUPFAM" id="SSF55486">
    <property type="entry name" value="Metalloproteases ('zincins'), catalytic domain"/>
    <property type="match status" value="1"/>
</dbReference>
<dbReference type="GO" id="GO:0008237">
    <property type="term" value="F:metallopeptidase activity"/>
    <property type="evidence" value="ECO:0007669"/>
    <property type="project" value="UniProtKB-KW"/>
</dbReference>
<dbReference type="CDD" id="cd04276">
    <property type="entry name" value="ZnMc_MMP_like_2"/>
    <property type="match status" value="1"/>
</dbReference>
<sequence length="818" mass="91519">MKLKFIPVLAIALFAAKTGFAQDSAGVKKPSIAVAKLKPYKEVISAKAKTQTGLFKVHKVDEKYYFEIPDSLLKREFLFTTRFSKVANGSPRYAGELGNGIIVSFEKAPNDKLFVRAVTSVAYSDSSNAISRAVRNATIDPIIMTLELRSRGDNNKSSVIDVTDFFIKENQLSGLHPQVKKELMLSSPAADRSFVLSMDAYPTNIEVKSVKTFGMASDGPSAGATFEISNSVMVLPKTPMEARAYDPRVGFLGDGYKVFSDEQQKVEEKQFTVRLRLEPKDLNRYKAGELVEPKEPIVFYVDPATPKQWRPYIIQGINDWNQAFEAAGFKNAIIGKEWPENDTTMNIDDARYKVVRYFPSTSPIATGNRINDPRTGEILETYVGWSHSQITFLHHMYMVQAGATDPGARSMKFSDELMGALIRADISREIGHSLGLRDNIGSSSTIVFDKLRDKKWLETHPYNNSIMDYSHYNYVAQPQDQVGRKGLIPQIGDYDKWAIKWGYAYTGKDDFTADKNVRLKWIEENVKPNSALWYAAFNSANASDPTDPSVVHEDLSNDAMKAGEYGIKNLKVVMSDILKWTKTPNEPYYNASEIYNFVGIQYAFLIRNVYANIGGVHENVKTSGQSGDVYSPVAKSVQKAAVAFLGREVFTTPKWLIDANVLNKFSKPALKDKILDWQENTIIYAISDARFYRLNSQTMRYGAEKAYSVDEYLTDLNKVLWGELTSRQPIDMHKRVLQKSALAKMIKIAKIASEVPDLTKPAPTNDLSGTDVPAVLEAHLRKIASQSKAAIPAYTDAATVGHLKYVVAKINAYFESKN</sequence>
<feature type="domain" description="EcxA zinc-binding" evidence="2">
    <location>
        <begin position="411"/>
        <end position="725"/>
    </location>
</feature>
<dbReference type="Pfam" id="PF16313">
    <property type="entry name" value="DUF4953"/>
    <property type="match status" value="1"/>
</dbReference>
<dbReference type="Proteomes" id="UP001155182">
    <property type="component" value="Unassembled WGS sequence"/>
</dbReference>
<gene>
    <name evidence="5" type="ORF">NF867_03340</name>
</gene>
<keyword evidence="6" id="KW-1185">Reference proteome</keyword>
<dbReference type="InterPro" id="IPR032534">
    <property type="entry name" value="EcxA_zinc-bd"/>
</dbReference>
<evidence type="ECO:0000259" key="4">
    <source>
        <dbReference type="Pfam" id="PF17162"/>
    </source>
</evidence>
<dbReference type="Pfam" id="PF17148">
    <property type="entry name" value="DUF5117"/>
    <property type="match status" value="1"/>
</dbReference>
<evidence type="ECO:0000256" key="1">
    <source>
        <dbReference type="SAM" id="SignalP"/>
    </source>
</evidence>
<evidence type="ECO:0000259" key="3">
    <source>
        <dbReference type="Pfam" id="PF17148"/>
    </source>
</evidence>
<keyword evidence="5" id="KW-0482">Metalloprotease</keyword>